<reference evidence="3 4" key="1">
    <citation type="submission" date="2016-10" db="EMBL/GenBank/DDBJ databases">
        <authorList>
            <person name="de Groot N.N."/>
        </authorList>
    </citation>
    <scope>NUCLEOTIDE SEQUENCE [LARGE SCALE GENOMIC DNA]</scope>
    <source>
        <strain evidence="4">P4B,CCM 7963,CECT 7998,DSM 25260,IBRC-M 10614,KCTC 13821</strain>
    </source>
</reference>
<organism evidence="3 4">
    <name type="scientific">Alteribacillus bidgolensis</name>
    <dbReference type="NCBI Taxonomy" id="930129"/>
    <lineage>
        <taxon>Bacteria</taxon>
        <taxon>Bacillati</taxon>
        <taxon>Bacillota</taxon>
        <taxon>Bacilli</taxon>
        <taxon>Bacillales</taxon>
        <taxon>Bacillaceae</taxon>
        <taxon>Alteribacillus</taxon>
    </lineage>
</organism>
<dbReference type="STRING" id="930129.SAMN05216352_11029"/>
<dbReference type="GO" id="GO:0016020">
    <property type="term" value="C:membrane"/>
    <property type="evidence" value="ECO:0007669"/>
    <property type="project" value="InterPro"/>
</dbReference>
<feature type="compositionally biased region" description="Basic residues" evidence="2">
    <location>
        <begin position="19"/>
        <end position="29"/>
    </location>
</feature>
<gene>
    <name evidence="3" type="ORF">SAMN05216352_11029</name>
</gene>
<dbReference type="GO" id="GO:0009847">
    <property type="term" value="P:spore germination"/>
    <property type="evidence" value="ECO:0007669"/>
    <property type="project" value="InterPro"/>
</dbReference>
<keyword evidence="1" id="KW-0472">Membrane</keyword>
<sequence>MVHKRRFNRRRLPQNISKRDRKQKNKRPTRLSSDLTHNITVIKEDFGNSSDVMIRSFKMLEHHSVRATVVYLDGLVDERMVDEFIDKCLQAELLEEINEEELYEYIKERARSISKAKTISSMDNVYEALLSGDSVIFVDGISHAVQGSTNGGDRAGNILEGRVGIFVDGTPFNLVVPVTIAQFLQASEDYTQPYHFTTLIRMLRYFSFFISLLSPSIYSGCHVSPKRHPNTIGD</sequence>
<keyword evidence="4" id="KW-1185">Reference proteome</keyword>
<protein>
    <submittedName>
        <fullName evidence="3">GerA spore germination protein</fullName>
    </submittedName>
</protein>
<feature type="compositionally biased region" description="Basic residues" evidence="2">
    <location>
        <begin position="1"/>
        <end position="12"/>
    </location>
</feature>
<dbReference type="EMBL" id="FNDU01000010">
    <property type="protein sequence ID" value="SDI66889.1"/>
    <property type="molecule type" value="Genomic_DNA"/>
</dbReference>
<dbReference type="InterPro" id="IPR004995">
    <property type="entry name" value="Spore_Ger"/>
</dbReference>
<evidence type="ECO:0000256" key="1">
    <source>
        <dbReference type="ARBA" id="ARBA00023136"/>
    </source>
</evidence>
<proteinExistence type="predicted"/>
<accession>A0A1G8MG20</accession>
<feature type="region of interest" description="Disordered" evidence="2">
    <location>
        <begin position="1"/>
        <end position="34"/>
    </location>
</feature>
<dbReference type="Proteomes" id="UP000199017">
    <property type="component" value="Unassembled WGS sequence"/>
</dbReference>
<dbReference type="Pfam" id="PF03323">
    <property type="entry name" value="GerA"/>
    <property type="match status" value="2"/>
</dbReference>
<evidence type="ECO:0000256" key="2">
    <source>
        <dbReference type="SAM" id="MobiDB-lite"/>
    </source>
</evidence>
<name>A0A1G8MG20_9BACI</name>
<evidence type="ECO:0000313" key="3">
    <source>
        <dbReference type="EMBL" id="SDI66889.1"/>
    </source>
</evidence>
<dbReference type="AlphaFoldDB" id="A0A1G8MG20"/>
<evidence type="ECO:0000313" key="4">
    <source>
        <dbReference type="Proteomes" id="UP000199017"/>
    </source>
</evidence>